<evidence type="ECO:0000313" key="4">
    <source>
        <dbReference type="WBParaSite" id="ACOC_0001245501-mRNA-1"/>
    </source>
</evidence>
<proteinExistence type="predicted"/>
<evidence type="ECO:0000313" key="2">
    <source>
        <dbReference type="EMBL" id="VDM64041.1"/>
    </source>
</evidence>
<name>A0A0R3Q0K1_ANGCS</name>
<reference evidence="2 3" key="2">
    <citation type="submission" date="2018-11" db="EMBL/GenBank/DDBJ databases">
        <authorList>
            <consortium name="Pathogen Informatics"/>
        </authorList>
    </citation>
    <scope>NUCLEOTIDE SEQUENCE [LARGE SCALE GENOMIC DNA]</scope>
    <source>
        <strain evidence="2 3">Costa Rica</strain>
    </source>
</reference>
<gene>
    <name evidence="2" type="ORF">ACOC_LOCUS12456</name>
</gene>
<dbReference type="OrthoDB" id="5872734at2759"/>
<accession>A0A0R3Q0K1</accession>
<dbReference type="Proteomes" id="UP000267027">
    <property type="component" value="Unassembled WGS sequence"/>
</dbReference>
<keyword evidence="1" id="KW-0812">Transmembrane</keyword>
<organism evidence="4">
    <name type="scientific">Angiostrongylus costaricensis</name>
    <name type="common">Nematode worm</name>
    <dbReference type="NCBI Taxonomy" id="334426"/>
    <lineage>
        <taxon>Eukaryota</taxon>
        <taxon>Metazoa</taxon>
        <taxon>Ecdysozoa</taxon>
        <taxon>Nematoda</taxon>
        <taxon>Chromadorea</taxon>
        <taxon>Rhabditida</taxon>
        <taxon>Rhabditina</taxon>
        <taxon>Rhabditomorpha</taxon>
        <taxon>Strongyloidea</taxon>
        <taxon>Metastrongylidae</taxon>
        <taxon>Angiostrongylus</taxon>
    </lineage>
</organism>
<dbReference type="AlphaFoldDB" id="A0A0R3Q0K1"/>
<dbReference type="EMBL" id="UYYA01005046">
    <property type="protein sequence ID" value="VDM64041.1"/>
    <property type="molecule type" value="Genomic_DNA"/>
</dbReference>
<keyword evidence="1" id="KW-0472">Membrane</keyword>
<protein>
    <submittedName>
        <fullName evidence="4">G_PROTEIN_RECEP_F1_2 domain-containing protein</fullName>
    </submittedName>
</protein>
<keyword evidence="1" id="KW-1133">Transmembrane helix</keyword>
<dbReference type="WBParaSite" id="ACOC_0001245501-mRNA-1">
    <property type="protein sequence ID" value="ACOC_0001245501-mRNA-1"/>
    <property type="gene ID" value="ACOC_0001245501"/>
</dbReference>
<reference evidence="4" key="1">
    <citation type="submission" date="2017-02" db="UniProtKB">
        <authorList>
            <consortium name="WormBaseParasite"/>
        </authorList>
    </citation>
    <scope>IDENTIFICATION</scope>
</reference>
<feature type="transmembrane region" description="Helical" evidence="1">
    <location>
        <begin position="43"/>
        <end position="63"/>
    </location>
</feature>
<keyword evidence="3" id="KW-1185">Reference proteome</keyword>
<evidence type="ECO:0000256" key="1">
    <source>
        <dbReference type="SAM" id="Phobius"/>
    </source>
</evidence>
<evidence type="ECO:0000313" key="3">
    <source>
        <dbReference type="Proteomes" id="UP000267027"/>
    </source>
</evidence>
<sequence length="139" mass="15669">MRLASAAMLEQDHHGLRLREKGTNGICARVRTAREDRPSKYPIPFLAISIALFLTYLHVFFIIGTSVFKEFIAIVDFCATIAPFSSHGLVFENAFWFCAPTDLIAFNYSTYSLSFMILDNVQWITGIKECAPARTVIVI</sequence>